<dbReference type="GO" id="GO:0016491">
    <property type="term" value="F:oxidoreductase activity"/>
    <property type="evidence" value="ECO:0007669"/>
    <property type="project" value="UniProtKB-KW"/>
</dbReference>
<proteinExistence type="predicted"/>
<dbReference type="AlphaFoldDB" id="A0A081DCQ1"/>
<sequence length="91" mass="10228">MTAFLIILIAALFVIALWQISKIVQLGKSPEANGADGEIANDADNNRQGKYMLYFVIAMYVMMIACFIGYQDYFLPDAASLMGQNMIHCYY</sequence>
<protein>
    <submittedName>
        <fullName evidence="2">Cytochrome c oxidase polypeptide II</fullName>
        <ecNumber evidence="2">1.9.3.1</ecNumber>
    </submittedName>
</protein>
<evidence type="ECO:0000313" key="2">
    <source>
        <dbReference type="EMBL" id="GAK76697.1"/>
    </source>
</evidence>
<keyword evidence="1" id="KW-0472">Membrane</keyword>
<keyword evidence="2" id="KW-0560">Oxidoreductase</keyword>
<keyword evidence="1" id="KW-0812">Transmembrane</keyword>
<keyword evidence="1" id="KW-1133">Transmembrane helix</keyword>
<comment type="caution">
    <text evidence="2">The sequence shown here is derived from an EMBL/GenBank/DDBJ whole genome shotgun (WGS) entry which is preliminary data.</text>
</comment>
<dbReference type="EC" id="1.9.3.1" evidence="2"/>
<gene>
    <name evidence="2" type="ORF">JCM19296_2297</name>
</gene>
<evidence type="ECO:0000256" key="1">
    <source>
        <dbReference type="SAM" id="Phobius"/>
    </source>
</evidence>
<accession>A0A081DCQ1</accession>
<name>A0A081DCQ1_NONUL</name>
<dbReference type="EMBL" id="BBLG01000005">
    <property type="protein sequence ID" value="GAK76697.1"/>
    <property type="molecule type" value="Genomic_DNA"/>
</dbReference>
<reference evidence="2 3" key="1">
    <citation type="journal article" date="2014" name="Genome Announc.">
        <title>Draft Genome Sequences of Marine Flavobacterium Nonlabens Strains NR17, NR24, NR27, NR32, NR33, and Ara13.</title>
        <authorList>
            <person name="Nakanishi M."/>
            <person name="Meirelles P."/>
            <person name="Suzuki R."/>
            <person name="Takatani N."/>
            <person name="Mino S."/>
            <person name="Suda W."/>
            <person name="Oshima K."/>
            <person name="Hattori M."/>
            <person name="Ohkuma M."/>
            <person name="Hosokawa M."/>
            <person name="Miyashita K."/>
            <person name="Thompson F.L."/>
            <person name="Niwa A."/>
            <person name="Sawabe T."/>
            <person name="Sawabe T."/>
        </authorList>
    </citation>
    <scope>NUCLEOTIDE SEQUENCE [LARGE SCALE GENOMIC DNA]</scope>
    <source>
        <strain evidence="3">JCM19296</strain>
    </source>
</reference>
<dbReference type="Proteomes" id="UP000028980">
    <property type="component" value="Unassembled WGS sequence"/>
</dbReference>
<evidence type="ECO:0000313" key="3">
    <source>
        <dbReference type="Proteomes" id="UP000028980"/>
    </source>
</evidence>
<feature type="transmembrane region" description="Helical" evidence="1">
    <location>
        <begin position="51"/>
        <end position="70"/>
    </location>
</feature>
<organism evidence="2 3">
    <name type="scientific">Nonlabens ulvanivorans</name>
    <name type="common">Persicivirga ulvanivorans</name>
    <dbReference type="NCBI Taxonomy" id="906888"/>
    <lineage>
        <taxon>Bacteria</taxon>
        <taxon>Pseudomonadati</taxon>
        <taxon>Bacteroidota</taxon>
        <taxon>Flavobacteriia</taxon>
        <taxon>Flavobacteriales</taxon>
        <taxon>Flavobacteriaceae</taxon>
        <taxon>Nonlabens</taxon>
    </lineage>
</organism>